<proteinExistence type="predicted"/>
<sequence>MQHPVLFEMVVFGGAVVATLVWHLGVGRQQDARRLAALKAARLAAAGPAPDAPAAPAAAAPAALSAPAVVAPSGVAAAVAAPAAPAVVVATTSPPTTTDPETQRGDDLHRPRRNDMALKNILVHLDSGPRTAERLALAVRIAARNQARLTGVFGQLAEAHRVGVVAEWPPAAYAAAAAESREAFSKTAGSLADAEWVDLNRGGEDEIMHRLGQLACYSDLTVLGQHEDAARRLAPAELATHVCSASGRPVLVVPYAGRFPDVGRRPMFAWSETAGAARALADGLALTSPDAEALLLYAYERNLRSEFAERAVALLKSHGVTAQFEPFALEDETMMDVLLNFASDHGADLMTLGLTGSVGLSLFDRGRPKPTLRELTVPVLCAC</sequence>
<comment type="caution">
    <text evidence="3">The sequence shown here is derived from an EMBL/GenBank/DDBJ whole genome shotgun (WGS) entry which is preliminary data.</text>
</comment>
<keyword evidence="2" id="KW-0472">Membrane</keyword>
<keyword evidence="2" id="KW-1133">Transmembrane helix</keyword>
<feature type="compositionally biased region" description="Low complexity" evidence="1">
    <location>
        <begin position="90"/>
        <end position="100"/>
    </location>
</feature>
<reference evidence="4" key="1">
    <citation type="journal article" date="2019" name="Int. J. Syst. Evol. Microbiol.">
        <title>The Global Catalogue of Microorganisms (GCM) 10K type strain sequencing project: providing services to taxonomists for standard genome sequencing and annotation.</title>
        <authorList>
            <consortium name="The Broad Institute Genomics Platform"/>
            <consortium name="The Broad Institute Genome Sequencing Center for Infectious Disease"/>
            <person name="Wu L."/>
            <person name="Ma J."/>
        </authorList>
    </citation>
    <scope>NUCLEOTIDE SEQUENCE [LARGE SCALE GENOMIC DNA]</scope>
    <source>
        <strain evidence="4">CGMCC 1.6774</strain>
    </source>
</reference>
<dbReference type="Gene3D" id="3.40.50.12370">
    <property type="match status" value="1"/>
</dbReference>
<evidence type="ECO:0000256" key="1">
    <source>
        <dbReference type="SAM" id="MobiDB-lite"/>
    </source>
</evidence>
<dbReference type="EMBL" id="JBHUIW010000011">
    <property type="protein sequence ID" value="MFD2182704.1"/>
    <property type="molecule type" value="Genomic_DNA"/>
</dbReference>
<keyword evidence="2" id="KW-0812">Transmembrane</keyword>
<feature type="compositionally biased region" description="Basic and acidic residues" evidence="1">
    <location>
        <begin position="101"/>
        <end position="113"/>
    </location>
</feature>
<evidence type="ECO:0008006" key="5">
    <source>
        <dbReference type="Google" id="ProtNLM"/>
    </source>
</evidence>
<feature type="transmembrane region" description="Helical" evidence="2">
    <location>
        <begin position="6"/>
        <end position="25"/>
    </location>
</feature>
<evidence type="ECO:0000313" key="3">
    <source>
        <dbReference type="EMBL" id="MFD2182704.1"/>
    </source>
</evidence>
<protein>
    <recommendedName>
        <fullName evidence="5">Universal stress protein family protein</fullName>
    </recommendedName>
</protein>
<dbReference type="SUPFAM" id="SSF52402">
    <property type="entry name" value="Adenine nucleotide alpha hydrolases-like"/>
    <property type="match status" value="2"/>
</dbReference>
<keyword evidence="4" id="KW-1185">Reference proteome</keyword>
<evidence type="ECO:0000313" key="4">
    <source>
        <dbReference type="Proteomes" id="UP001597314"/>
    </source>
</evidence>
<evidence type="ECO:0000256" key="2">
    <source>
        <dbReference type="SAM" id="Phobius"/>
    </source>
</evidence>
<accession>A0ABW5ALC0</accession>
<name>A0ABW5ALC0_9BRAD</name>
<dbReference type="Proteomes" id="UP001597314">
    <property type="component" value="Unassembled WGS sequence"/>
</dbReference>
<dbReference type="RefSeq" id="WP_378477878.1">
    <property type="nucleotide sequence ID" value="NZ_JBHUIW010000011.1"/>
</dbReference>
<gene>
    <name evidence="3" type="ORF">ACFSOX_11115</name>
</gene>
<organism evidence="3 4">
    <name type="scientific">Rhodoplanes azumiensis</name>
    <dbReference type="NCBI Taxonomy" id="1897628"/>
    <lineage>
        <taxon>Bacteria</taxon>
        <taxon>Pseudomonadati</taxon>
        <taxon>Pseudomonadota</taxon>
        <taxon>Alphaproteobacteria</taxon>
        <taxon>Hyphomicrobiales</taxon>
        <taxon>Nitrobacteraceae</taxon>
        <taxon>Rhodoplanes</taxon>
    </lineage>
</organism>
<feature type="region of interest" description="Disordered" evidence="1">
    <location>
        <begin position="90"/>
        <end position="113"/>
    </location>
</feature>